<sequence>MSKGDKLQSLSYYSRKVKFCMYHHAQLSLMPDITHLHDVSELARFRQRIKEEALACCDDPCGVCFEALTVDTKFTILACHPGHRFHEACIIPWLQRQDTCPICRRVCIIR</sequence>
<proteinExistence type="predicted"/>
<gene>
    <name evidence="6" type="ORF">N7468_004128</name>
</gene>
<dbReference type="GO" id="GO:0006511">
    <property type="term" value="P:ubiquitin-dependent protein catabolic process"/>
    <property type="evidence" value="ECO:0007669"/>
    <property type="project" value="TreeGrafter"/>
</dbReference>
<evidence type="ECO:0000256" key="1">
    <source>
        <dbReference type="ARBA" id="ARBA00022723"/>
    </source>
</evidence>
<dbReference type="GO" id="GO:0061630">
    <property type="term" value="F:ubiquitin protein ligase activity"/>
    <property type="evidence" value="ECO:0007669"/>
    <property type="project" value="TreeGrafter"/>
</dbReference>
<reference evidence="6" key="2">
    <citation type="journal article" date="2023" name="IMA Fungus">
        <title>Comparative genomic study of the Penicillium genus elucidates a diverse pangenome and 15 lateral gene transfer events.</title>
        <authorList>
            <person name="Petersen C."/>
            <person name="Sorensen T."/>
            <person name="Nielsen M.R."/>
            <person name="Sondergaard T.E."/>
            <person name="Sorensen J.L."/>
            <person name="Fitzpatrick D.A."/>
            <person name="Frisvad J.C."/>
            <person name="Nielsen K.L."/>
        </authorList>
    </citation>
    <scope>NUCLEOTIDE SEQUENCE</scope>
    <source>
        <strain evidence="6">IBT 19713</strain>
    </source>
</reference>
<dbReference type="PANTHER" id="PTHR45931:SF16">
    <property type="entry name" value="RING_U-BOX SUPERFAMILY PROTEIN"/>
    <property type="match status" value="1"/>
</dbReference>
<keyword evidence="3" id="KW-0862">Zinc</keyword>
<evidence type="ECO:0000259" key="5">
    <source>
        <dbReference type="PROSITE" id="PS50089"/>
    </source>
</evidence>
<evidence type="ECO:0000256" key="3">
    <source>
        <dbReference type="ARBA" id="ARBA00022833"/>
    </source>
</evidence>
<dbReference type="OrthoDB" id="8062037at2759"/>
<dbReference type="InterPro" id="IPR013083">
    <property type="entry name" value="Znf_RING/FYVE/PHD"/>
</dbReference>
<dbReference type="Gene3D" id="3.30.40.10">
    <property type="entry name" value="Zinc/RING finger domain, C3HC4 (zinc finger)"/>
    <property type="match status" value="1"/>
</dbReference>
<keyword evidence="7" id="KW-1185">Reference proteome</keyword>
<keyword evidence="1" id="KW-0479">Metal-binding</keyword>
<dbReference type="EMBL" id="JAPQKS010000003">
    <property type="protein sequence ID" value="KAJ5239509.1"/>
    <property type="molecule type" value="Genomic_DNA"/>
</dbReference>
<dbReference type="AlphaFoldDB" id="A0A9W9P7R8"/>
<dbReference type="GO" id="GO:0005634">
    <property type="term" value="C:nucleus"/>
    <property type="evidence" value="ECO:0007669"/>
    <property type="project" value="TreeGrafter"/>
</dbReference>
<dbReference type="InterPro" id="IPR051834">
    <property type="entry name" value="RING_finger_E3_ligase"/>
</dbReference>
<dbReference type="InterPro" id="IPR001841">
    <property type="entry name" value="Znf_RING"/>
</dbReference>
<name>A0A9W9P7R8_9EURO</name>
<evidence type="ECO:0000256" key="4">
    <source>
        <dbReference type="PROSITE-ProRule" id="PRU00175"/>
    </source>
</evidence>
<keyword evidence="2 4" id="KW-0863">Zinc-finger</keyword>
<dbReference type="RefSeq" id="XP_058332428.1">
    <property type="nucleotide sequence ID" value="XM_058473425.1"/>
</dbReference>
<reference evidence="6" key="1">
    <citation type="submission" date="2022-11" db="EMBL/GenBank/DDBJ databases">
        <authorList>
            <person name="Petersen C."/>
        </authorList>
    </citation>
    <scope>NUCLEOTIDE SEQUENCE</scope>
    <source>
        <strain evidence="6">IBT 19713</strain>
    </source>
</reference>
<dbReference type="GO" id="GO:0008270">
    <property type="term" value="F:zinc ion binding"/>
    <property type="evidence" value="ECO:0007669"/>
    <property type="project" value="UniProtKB-KW"/>
</dbReference>
<evidence type="ECO:0000313" key="6">
    <source>
        <dbReference type="EMBL" id="KAJ5239509.1"/>
    </source>
</evidence>
<dbReference type="PANTHER" id="PTHR45931">
    <property type="entry name" value="SI:CH211-59O9.10"/>
    <property type="match status" value="1"/>
</dbReference>
<evidence type="ECO:0000313" key="7">
    <source>
        <dbReference type="Proteomes" id="UP001150941"/>
    </source>
</evidence>
<dbReference type="SUPFAM" id="SSF57850">
    <property type="entry name" value="RING/U-box"/>
    <property type="match status" value="1"/>
</dbReference>
<evidence type="ECO:0000256" key="2">
    <source>
        <dbReference type="ARBA" id="ARBA00022771"/>
    </source>
</evidence>
<protein>
    <recommendedName>
        <fullName evidence="5">RING-type domain-containing protein</fullName>
    </recommendedName>
</protein>
<comment type="caution">
    <text evidence="6">The sequence shown here is derived from an EMBL/GenBank/DDBJ whole genome shotgun (WGS) entry which is preliminary data.</text>
</comment>
<dbReference type="PROSITE" id="PS50089">
    <property type="entry name" value="ZF_RING_2"/>
    <property type="match status" value="1"/>
</dbReference>
<organism evidence="6 7">
    <name type="scientific">Penicillium chermesinum</name>
    <dbReference type="NCBI Taxonomy" id="63820"/>
    <lineage>
        <taxon>Eukaryota</taxon>
        <taxon>Fungi</taxon>
        <taxon>Dikarya</taxon>
        <taxon>Ascomycota</taxon>
        <taxon>Pezizomycotina</taxon>
        <taxon>Eurotiomycetes</taxon>
        <taxon>Eurotiomycetidae</taxon>
        <taxon>Eurotiales</taxon>
        <taxon>Aspergillaceae</taxon>
        <taxon>Penicillium</taxon>
    </lineage>
</organism>
<dbReference type="Proteomes" id="UP001150941">
    <property type="component" value="Unassembled WGS sequence"/>
</dbReference>
<dbReference type="Pfam" id="PF13639">
    <property type="entry name" value="zf-RING_2"/>
    <property type="match status" value="1"/>
</dbReference>
<dbReference type="GeneID" id="83200728"/>
<feature type="domain" description="RING-type" evidence="5">
    <location>
        <begin position="61"/>
        <end position="104"/>
    </location>
</feature>
<accession>A0A9W9P7R8</accession>